<proteinExistence type="predicted"/>
<accession>A0ABD2NSJ5</accession>
<feature type="chain" id="PRO_5044770597" evidence="1">
    <location>
        <begin position="22"/>
        <end position="154"/>
    </location>
</feature>
<reference evidence="2 3" key="1">
    <citation type="journal article" date="2021" name="BMC Biol.">
        <title>Horizontally acquired antibacterial genes associated with adaptive radiation of ladybird beetles.</title>
        <authorList>
            <person name="Li H.S."/>
            <person name="Tang X.F."/>
            <person name="Huang Y.H."/>
            <person name="Xu Z.Y."/>
            <person name="Chen M.L."/>
            <person name="Du X.Y."/>
            <person name="Qiu B.Y."/>
            <person name="Chen P.T."/>
            <person name="Zhang W."/>
            <person name="Slipinski A."/>
            <person name="Escalona H.E."/>
            <person name="Waterhouse R.M."/>
            <person name="Zwick A."/>
            <person name="Pang H."/>
        </authorList>
    </citation>
    <scope>NUCLEOTIDE SEQUENCE [LARGE SCALE GENOMIC DNA]</scope>
    <source>
        <strain evidence="2">SYSU2018</strain>
    </source>
</reference>
<keyword evidence="3" id="KW-1185">Reference proteome</keyword>
<dbReference type="EMBL" id="JABFTP020000144">
    <property type="protein sequence ID" value="KAL3281691.1"/>
    <property type="molecule type" value="Genomic_DNA"/>
</dbReference>
<name>A0ABD2NSJ5_9CUCU</name>
<dbReference type="Gene3D" id="2.40.70.10">
    <property type="entry name" value="Acid Proteases"/>
    <property type="match status" value="1"/>
</dbReference>
<dbReference type="AlphaFoldDB" id="A0ABD2NSJ5"/>
<comment type="caution">
    <text evidence="2">The sequence shown here is derived from an EMBL/GenBank/DDBJ whole genome shotgun (WGS) entry which is preliminary data.</text>
</comment>
<gene>
    <name evidence="2" type="ORF">HHI36_004897</name>
</gene>
<sequence length="154" mass="17413">MNGITPNSSIVSLGFTILSLCLPNASIKQKVQVDHDEEIQLGDYDGLLGIYFMRNYHAVIDYENNNIKINHIVVPFKSKLFKSAINYADKIIVPPHSDTVVQVNITNDIPYDTPSFELTEVLPEEILNYANQTSPSEQRELIIGNLRTDHLKIE</sequence>
<evidence type="ECO:0000313" key="2">
    <source>
        <dbReference type="EMBL" id="KAL3281691.1"/>
    </source>
</evidence>
<organism evidence="2 3">
    <name type="scientific">Cryptolaemus montrouzieri</name>
    <dbReference type="NCBI Taxonomy" id="559131"/>
    <lineage>
        <taxon>Eukaryota</taxon>
        <taxon>Metazoa</taxon>
        <taxon>Ecdysozoa</taxon>
        <taxon>Arthropoda</taxon>
        <taxon>Hexapoda</taxon>
        <taxon>Insecta</taxon>
        <taxon>Pterygota</taxon>
        <taxon>Neoptera</taxon>
        <taxon>Endopterygota</taxon>
        <taxon>Coleoptera</taxon>
        <taxon>Polyphaga</taxon>
        <taxon>Cucujiformia</taxon>
        <taxon>Coccinelloidea</taxon>
        <taxon>Coccinellidae</taxon>
        <taxon>Scymninae</taxon>
        <taxon>Scymnini</taxon>
        <taxon>Cryptolaemus</taxon>
    </lineage>
</organism>
<dbReference type="InterPro" id="IPR021109">
    <property type="entry name" value="Peptidase_aspartic_dom_sf"/>
</dbReference>
<evidence type="ECO:0000256" key="1">
    <source>
        <dbReference type="SAM" id="SignalP"/>
    </source>
</evidence>
<evidence type="ECO:0000313" key="3">
    <source>
        <dbReference type="Proteomes" id="UP001516400"/>
    </source>
</evidence>
<feature type="signal peptide" evidence="1">
    <location>
        <begin position="1"/>
        <end position="21"/>
    </location>
</feature>
<protein>
    <submittedName>
        <fullName evidence="2">Uncharacterized protein</fullName>
    </submittedName>
</protein>
<keyword evidence="1" id="KW-0732">Signal</keyword>
<dbReference type="Proteomes" id="UP001516400">
    <property type="component" value="Unassembled WGS sequence"/>
</dbReference>